<organism evidence="1 2">
    <name type="scientific">Candidatus Woesebacteria bacterium GW2011_GWA1_39_21</name>
    <dbReference type="NCBI Taxonomy" id="1618550"/>
    <lineage>
        <taxon>Bacteria</taxon>
        <taxon>Candidatus Woeseibacteriota</taxon>
    </lineage>
</organism>
<accession>A0A0G0QK65</accession>
<dbReference type="AlphaFoldDB" id="A0A0G0QK65"/>
<gene>
    <name evidence="1" type="ORF">UT39_C0015G0008</name>
</gene>
<name>A0A0G0QK65_9BACT</name>
<dbReference type="Proteomes" id="UP000034246">
    <property type="component" value="Unassembled WGS sequence"/>
</dbReference>
<evidence type="ECO:0000313" key="1">
    <source>
        <dbReference type="EMBL" id="KKR10795.1"/>
    </source>
</evidence>
<reference evidence="1 2" key="1">
    <citation type="journal article" date="2015" name="Nature">
        <title>rRNA introns, odd ribosomes, and small enigmatic genomes across a large radiation of phyla.</title>
        <authorList>
            <person name="Brown C.T."/>
            <person name="Hug L.A."/>
            <person name="Thomas B.C."/>
            <person name="Sharon I."/>
            <person name="Castelle C.J."/>
            <person name="Singh A."/>
            <person name="Wilkins M.J."/>
            <person name="Williams K.H."/>
            <person name="Banfield J.F."/>
        </authorList>
    </citation>
    <scope>NUCLEOTIDE SEQUENCE [LARGE SCALE GENOMIC DNA]</scope>
</reference>
<dbReference type="EMBL" id="LBWP01000015">
    <property type="protein sequence ID" value="KKR10795.1"/>
    <property type="molecule type" value="Genomic_DNA"/>
</dbReference>
<sequence length="65" mass="7396">MEEKDKFVHYTCTSSALGRQLGDKENIPEELVNKLHVEQTGTSISNDPVVALIQREQALRRSKQE</sequence>
<evidence type="ECO:0000313" key="2">
    <source>
        <dbReference type="Proteomes" id="UP000034246"/>
    </source>
</evidence>
<dbReference type="STRING" id="1618550.UT39_C0015G0008"/>
<comment type="caution">
    <text evidence="1">The sequence shown here is derived from an EMBL/GenBank/DDBJ whole genome shotgun (WGS) entry which is preliminary data.</text>
</comment>
<protein>
    <submittedName>
        <fullName evidence="1">Uncharacterized protein</fullName>
    </submittedName>
</protein>
<proteinExistence type="predicted"/>